<evidence type="ECO:0000313" key="4">
    <source>
        <dbReference type="Proteomes" id="UP000221394"/>
    </source>
</evidence>
<dbReference type="EMBL" id="PDJH01000001">
    <property type="protein sequence ID" value="PFG35767.1"/>
    <property type="molecule type" value="Genomic_DNA"/>
</dbReference>
<feature type="transmembrane region" description="Helical" evidence="2">
    <location>
        <begin position="114"/>
        <end position="133"/>
    </location>
</feature>
<sequence length="138" mass="13713">MANDDEVTPAVEAASDALTVRRAFGEPYQVDGATVIPVAKVLGGGGQGHGHGGGSAPDRPRRGSTATNDGASTARSAEASGGGGGFGVRVRPVGAYVVSGGAVTWRPALDLNRVILAGQVTSVVVALAAIAALRARRR</sequence>
<feature type="region of interest" description="Disordered" evidence="1">
    <location>
        <begin position="41"/>
        <end position="86"/>
    </location>
</feature>
<dbReference type="OrthoDB" id="3830295at2"/>
<gene>
    <name evidence="3" type="ORF">ATL41_0464</name>
</gene>
<dbReference type="AlphaFoldDB" id="A0A2A9E9N1"/>
<protein>
    <submittedName>
        <fullName evidence="3">Sporulation protein YtfJ</fullName>
    </submittedName>
</protein>
<accession>A0A2A9E9N1</accession>
<feature type="compositionally biased region" description="Low complexity" evidence="1">
    <location>
        <begin position="70"/>
        <end position="79"/>
    </location>
</feature>
<comment type="caution">
    <text evidence="3">The sequence shown here is derived from an EMBL/GenBank/DDBJ whole genome shotgun (WGS) entry which is preliminary data.</text>
</comment>
<name>A0A2A9E9N1_9MICO</name>
<proteinExistence type="predicted"/>
<keyword evidence="2" id="KW-1133">Transmembrane helix</keyword>
<keyword evidence="2" id="KW-0812">Transmembrane</keyword>
<dbReference type="RefSeq" id="WP_098457025.1">
    <property type="nucleotide sequence ID" value="NZ_PDJH01000001.1"/>
</dbReference>
<reference evidence="3" key="1">
    <citation type="submission" date="2017-10" db="EMBL/GenBank/DDBJ databases">
        <title>Sequencing the genomes of 1000 actinobacteria strains.</title>
        <authorList>
            <person name="Klenk H.-P."/>
        </authorList>
    </citation>
    <scope>NUCLEOTIDE SEQUENCE [LARGE SCALE GENOMIC DNA]</scope>
    <source>
        <strain evidence="3">DSM 21574</strain>
    </source>
</reference>
<evidence type="ECO:0000256" key="2">
    <source>
        <dbReference type="SAM" id="Phobius"/>
    </source>
</evidence>
<dbReference type="InterPro" id="IPR014229">
    <property type="entry name" value="Spore_YtfJ"/>
</dbReference>
<evidence type="ECO:0000313" key="3">
    <source>
        <dbReference type="EMBL" id="PFG35767.1"/>
    </source>
</evidence>
<organism evidence="3 4">
    <name type="scientific">Flavimobilis soli</name>
    <dbReference type="NCBI Taxonomy" id="442709"/>
    <lineage>
        <taxon>Bacteria</taxon>
        <taxon>Bacillati</taxon>
        <taxon>Actinomycetota</taxon>
        <taxon>Actinomycetes</taxon>
        <taxon>Micrococcales</taxon>
        <taxon>Jonesiaceae</taxon>
        <taxon>Flavimobilis</taxon>
    </lineage>
</organism>
<keyword evidence="2" id="KW-0472">Membrane</keyword>
<feature type="compositionally biased region" description="Gly residues" evidence="1">
    <location>
        <begin position="42"/>
        <end position="55"/>
    </location>
</feature>
<dbReference type="Proteomes" id="UP000221394">
    <property type="component" value="Unassembled WGS sequence"/>
</dbReference>
<keyword evidence="4" id="KW-1185">Reference proteome</keyword>
<evidence type="ECO:0000256" key="1">
    <source>
        <dbReference type="SAM" id="MobiDB-lite"/>
    </source>
</evidence>
<dbReference type="Pfam" id="PF09579">
    <property type="entry name" value="Spore_YtfJ"/>
    <property type="match status" value="1"/>
</dbReference>